<evidence type="ECO:0000256" key="1">
    <source>
        <dbReference type="SAM" id="SignalP"/>
    </source>
</evidence>
<gene>
    <name evidence="4" type="ORF">M136_4351</name>
</gene>
<feature type="signal peptide" evidence="1">
    <location>
        <begin position="1"/>
        <end position="26"/>
    </location>
</feature>
<accession>A0A015WX73</accession>
<dbReference type="EMBL" id="JGDJ01000284">
    <property type="protein sequence ID" value="EXZ26515.1"/>
    <property type="molecule type" value="Genomic_DNA"/>
</dbReference>
<evidence type="ECO:0000313" key="5">
    <source>
        <dbReference type="Proteomes" id="UP000022082"/>
    </source>
</evidence>
<dbReference type="Proteomes" id="UP000022082">
    <property type="component" value="Unassembled WGS sequence"/>
</dbReference>
<proteinExistence type="predicted"/>
<evidence type="ECO:0000313" key="4">
    <source>
        <dbReference type="EMBL" id="EXZ26515.1"/>
    </source>
</evidence>
<feature type="domain" description="Transglutaminase-like" evidence="2">
    <location>
        <begin position="279"/>
        <end position="389"/>
    </location>
</feature>
<dbReference type="Gene3D" id="3.10.620.30">
    <property type="match status" value="1"/>
</dbReference>
<dbReference type="SUPFAM" id="SSF54001">
    <property type="entry name" value="Cysteine proteinases"/>
    <property type="match status" value="1"/>
</dbReference>
<dbReference type="Gene3D" id="2.60.40.3140">
    <property type="match status" value="1"/>
</dbReference>
<protein>
    <submittedName>
        <fullName evidence="4">Transglutaminase-like superfamily protein</fullName>
    </submittedName>
</protein>
<dbReference type="InterPro" id="IPR002931">
    <property type="entry name" value="Transglutaminase-like"/>
</dbReference>
<organism evidence="4 5">
    <name type="scientific">Bacteroides fragilis str. S36L11</name>
    <dbReference type="NCBI Taxonomy" id="1339327"/>
    <lineage>
        <taxon>Bacteria</taxon>
        <taxon>Pseudomonadati</taxon>
        <taxon>Bacteroidota</taxon>
        <taxon>Bacteroidia</taxon>
        <taxon>Bacteroidales</taxon>
        <taxon>Bacteroidaceae</taxon>
        <taxon>Bacteroides</taxon>
    </lineage>
</organism>
<dbReference type="AlphaFoldDB" id="A0A015WX73"/>
<dbReference type="RefSeq" id="WP_032558417.1">
    <property type="nucleotide sequence ID" value="NZ_JGDJ01000284.1"/>
</dbReference>
<dbReference type="PATRIC" id="fig|1339327.3.peg.4845"/>
<evidence type="ECO:0000259" key="3">
    <source>
        <dbReference type="Pfam" id="PF12969"/>
    </source>
</evidence>
<dbReference type="Pfam" id="PF01841">
    <property type="entry name" value="Transglut_core"/>
    <property type="match status" value="1"/>
</dbReference>
<sequence>MRKLKNVLRASSCCAFSILMCLPAAGQNAWSEADCVTLLDSTSVTVQPNGSGSFAVYKSFKVQTPKGAVNNHVIKYDYDPLTAFARFKQVTVQRANGETMQVDVTKTCDYAAPARAIYWGARQIMLELGRLEPGDVVSYEISKKGFTYALLAGAEDDDARFIPPMHGQFYDIVPFWVNDPPRRKVYVVSMPMEKELQFQFYNGACTSSMRYEDGRKVYTFAVDEVLPFRKEPNMVDLFDEAPKLMMSSTPKWEDKSLWFHDLNEAYGSFAALPEAQKKVDELIKGKKTEMERIAVLTHWVADNIRYAGITMGEGEGFTLHNTKMNYTDRCGVCKDIAGTLISFLRMAGFEAYPAMTMAGSRIESIPADHFNHCVAVVKLANGTYMPLDPTWVPFCRELWSSAEQQQNYLPGIPGGSDLCLTPVSAPENHYVRITADNKIDAKGTLKGSFTITAEGQSDSSIRRIFTQGWQTEWQSTMESQLLNVSPKARMLGVDYGKAPKDYQTGPIRITFRYEIPDYALVGDRELLLKPMVMNNLYTSVLSFLRIDTGLEPRQYGFRDACSRLVELDETIALPRGYRLAGEPRSEQKAAPAADFEGSLQQVGNKLVLKQKLALKKRIYRAADWEGFRAAVNAYKSFADYLIVKL</sequence>
<evidence type="ECO:0000259" key="2">
    <source>
        <dbReference type="Pfam" id="PF01841"/>
    </source>
</evidence>
<keyword evidence="1" id="KW-0732">Signal</keyword>
<feature type="chain" id="PRO_5001479005" evidence="1">
    <location>
        <begin position="27"/>
        <end position="645"/>
    </location>
</feature>
<dbReference type="Gene3D" id="2.60.120.1130">
    <property type="match status" value="1"/>
</dbReference>
<feature type="domain" description="DUF3857" evidence="3">
    <location>
        <begin position="48"/>
        <end position="227"/>
    </location>
</feature>
<dbReference type="Pfam" id="PF12969">
    <property type="entry name" value="DUF3857"/>
    <property type="match status" value="1"/>
</dbReference>
<dbReference type="InterPro" id="IPR038765">
    <property type="entry name" value="Papain-like_cys_pep_sf"/>
</dbReference>
<comment type="caution">
    <text evidence="4">The sequence shown here is derived from an EMBL/GenBank/DDBJ whole genome shotgun (WGS) entry which is preliminary data.</text>
</comment>
<name>A0A015WX73_BACFG</name>
<reference evidence="4 5" key="1">
    <citation type="submission" date="2014-02" db="EMBL/GenBank/DDBJ databases">
        <authorList>
            <person name="Sears C."/>
            <person name="Carroll K."/>
            <person name="Sack B.R."/>
            <person name="Qadri F."/>
            <person name="Myers L.L."/>
            <person name="Chung G.-T."/>
            <person name="Escheverria P."/>
            <person name="Fraser C.M."/>
            <person name="Sadzewicz L."/>
            <person name="Shefchek K.A."/>
            <person name="Tallon L."/>
            <person name="Das S.P."/>
            <person name="Daugherty S."/>
            <person name="Mongodin E.F."/>
        </authorList>
    </citation>
    <scope>NUCLEOTIDE SEQUENCE [LARGE SCALE GENOMIC DNA]</scope>
    <source>
        <strain evidence="4 5">S36L11</strain>
    </source>
</reference>
<dbReference type="InterPro" id="IPR024618">
    <property type="entry name" value="DUF3857"/>
</dbReference>